<dbReference type="STRING" id="1385517.N800_03550"/>
<evidence type="ECO:0000256" key="1">
    <source>
        <dbReference type="ARBA" id="ARBA00022475"/>
    </source>
</evidence>
<keyword evidence="9 10" id="KW-0961">Cell wall biogenesis/degradation</keyword>
<evidence type="ECO:0000256" key="8">
    <source>
        <dbReference type="ARBA" id="ARBA00023306"/>
    </source>
</evidence>
<dbReference type="InterPro" id="IPR006009">
    <property type="entry name" value="GlcNAc_MurG"/>
</dbReference>
<proteinExistence type="inferred from homology"/>
<feature type="binding site" evidence="10">
    <location>
        <position position="297"/>
    </location>
    <ligand>
        <name>UDP-N-acetyl-alpha-D-glucosamine</name>
        <dbReference type="ChEBI" id="CHEBI:57705"/>
    </ligand>
</feature>
<dbReference type="GO" id="GO:0051991">
    <property type="term" value="F:UDP-N-acetyl-D-glucosamine:N-acetylmuramoyl-L-alanyl-D-glutamyl-meso-2,6-diaminopimelyl-D-alanyl-D-alanine-diphosphoundecaprenol 4-beta-N-acetylglucosaminlytransferase activity"/>
    <property type="evidence" value="ECO:0007669"/>
    <property type="project" value="RHEA"/>
</dbReference>
<keyword evidence="5 10" id="KW-0133">Cell shape</keyword>
<feature type="binding site" evidence="10">
    <location>
        <begin position="20"/>
        <end position="22"/>
    </location>
    <ligand>
        <name>UDP-N-acetyl-alpha-D-glucosamine</name>
        <dbReference type="ChEBI" id="CHEBI:57705"/>
    </ligand>
</feature>
<evidence type="ECO:0000256" key="5">
    <source>
        <dbReference type="ARBA" id="ARBA00022960"/>
    </source>
</evidence>
<dbReference type="GO" id="GO:0071555">
    <property type="term" value="P:cell wall organization"/>
    <property type="evidence" value="ECO:0007669"/>
    <property type="project" value="UniProtKB-KW"/>
</dbReference>
<dbReference type="EC" id="2.4.1.227" evidence="10"/>
<reference evidence="13 14" key="1">
    <citation type="submission" date="2013-08" db="EMBL/GenBank/DDBJ databases">
        <title>Genome sequencing of Lysobacter.</title>
        <authorList>
            <person name="Zhang S."/>
            <person name="Wang G."/>
        </authorList>
    </citation>
    <scope>NUCLEOTIDE SEQUENCE [LARGE SCALE GENOMIC DNA]</scope>
    <source>
        <strain evidence="13 14">GH1-9</strain>
    </source>
</reference>
<keyword evidence="2 10" id="KW-0132">Cell division</keyword>
<keyword evidence="1 10" id="KW-1003">Cell membrane</keyword>
<dbReference type="Pfam" id="PF04101">
    <property type="entry name" value="Glyco_tran_28_C"/>
    <property type="match status" value="1"/>
</dbReference>
<feature type="binding site" evidence="10">
    <location>
        <position position="198"/>
    </location>
    <ligand>
        <name>UDP-N-acetyl-alpha-D-glucosamine</name>
        <dbReference type="ChEBI" id="CHEBI:57705"/>
    </ligand>
</feature>
<evidence type="ECO:0000256" key="9">
    <source>
        <dbReference type="ARBA" id="ARBA00023316"/>
    </source>
</evidence>
<dbReference type="Proteomes" id="UP000029998">
    <property type="component" value="Unassembled WGS sequence"/>
</dbReference>
<evidence type="ECO:0000256" key="10">
    <source>
        <dbReference type="HAMAP-Rule" id="MF_00033"/>
    </source>
</evidence>
<dbReference type="GO" id="GO:0051301">
    <property type="term" value="P:cell division"/>
    <property type="evidence" value="ECO:0007669"/>
    <property type="project" value="UniProtKB-KW"/>
</dbReference>
<feature type="binding site" evidence="10">
    <location>
        <position position="252"/>
    </location>
    <ligand>
        <name>UDP-N-acetyl-alpha-D-glucosamine</name>
        <dbReference type="ChEBI" id="CHEBI:57705"/>
    </ligand>
</feature>
<accession>A0A0A0EUG1</accession>
<gene>
    <name evidence="10" type="primary">murG</name>
    <name evidence="13" type="ORF">N800_03550</name>
</gene>
<dbReference type="PANTHER" id="PTHR21015:SF22">
    <property type="entry name" value="GLYCOSYLTRANSFERASE"/>
    <property type="match status" value="1"/>
</dbReference>
<dbReference type="HAMAP" id="MF_00033">
    <property type="entry name" value="MurG"/>
    <property type="match status" value="1"/>
</dbReference>
<keyword evidence="4 10" id="KW-0808">Transferase</keyword>
<dbReference type="PANTHER" id="PTHR21015">
    <property type="entry name" value="UDP-N-ACETYLGLUCOSAMINE--N-ACETYLMURAMYL-(PENTAPEPTIDE) PYROPHOSPHORYL-UNDECAPRENOL N-ACETYLGLUCOSAMINE TRANSFERASE 1"/>
    <property type="match status" value="1"/>
</dbReference>
<feature type="binding site" evidence="10">
    <location>
        <position position="132"/>
    </location>
    <ligand>
        <name>UDP-N-acetyl-alpha-D-glucosamine</name>
        <dbReference type="ChEBI" id="CHEBI:57705"/>
    </ligand>
</feature>
<dbReference type="GO" id="GO:0009252">
    <property type="term" value="P:peptidoglycan biosynthetic process"/>
    <property type="evidence" value="ECO:0007669"/>
    <property type="project" value="UniProtKB-UniRule"/>
</dbReference>
<feature type="domain" description="Glycosyltransferase family 28 N-terminal" evidence="11">
    <location>
        <begin position="13"/>
        <end position="150"/>
    </location>
</feature>
<name>A0A0A0EUG1_9GAMM</name>
<dbReference type="GO" id="GO:0005975">
    <property type="term" value="P:carbohydrate metabolic process"/>
    <property type="evidence" value="ECO:0007669"/>
    <property type="project" value="InterPro"/>
</dbReference>
<evidence type="ECO:0000256" key="3">
    <source>
        <dbReference type="ARBA" id="ARBA00022676"/>
    </source>
</evidence>
<comment type="caution">
    <text evidence="13">The sequence shown here is derived from an EMBL/GenBank/DDBJ whole genome shotgun (WGS) entry which is preliminary data.</text>
</comment>
<keyword evidence="8 10" id="KW-0131">Cell cycle</keyword>
<evidence type="ECO:0000256" key="6">
    <source>
        <dbReference type="ARBA" id="ARBA00022984"/>
    </source>
</evidence>
<dbReference type="UniPathway" id="UPA00219"/>
<dbReference type="SUPFAM" id="SSF53756">
    <property type="entry name" value="UDP-Glycosyltransferase/glycogen phosphorylase"/>
    <property type="match status" value="1"/>
</dbReference>
<evidence type="ECO:0000313" key="14">
    <source>
        <dbReference type="Proteomes" id="UP000029998"/>
    </source>
</evidence>
<keyword evidence="3 10" id="KW-0328">Glycosyltransferase</keyword>
<comment type="function">
    <text evidence="10">Cell wall formation. Catalyzes the transfer of a GlcNAc subunit on undecaprenyl-pyrophosphoryl-MurNAc-pentapeptide (lipid intermediate I) to form undecaprenyl-pyrophosphoryl-MurNAc-(pentapeptide)GlcNAc (lipid intermediate II).</text>
</comment>
<evidence type="ECO:0000259" key="11">
    <source>
        <dbReference type="Pfam" id="PF03033"/>
    </source>
</evidence>
<keyword evidence="6 10" id="KW-0573">Peptidoglycan synthesis</keyword>
<keyword evidence="7 10" id="KW-0472">Membrane</keyword>
<dbReference type="InterPro" id="IPR007235">
    <property type="entry name" value="Glyco_trans_28_C"/>
</dbReference>
<comment type="catalytic activity">
    <reaction evidence="10">
        <text>di-trans,octa-cis-undecaprenyl diphospho-N-acetyl-alpha-D-muramoyl-L-alanyl-D-glutamyl-meso-2,6-diaminopimeloyl-D-alanyl-D-alanine + UDP-N-acetyl-alpha-D-glucosamine = di-trans,octa-cis-undecaprenyl diphospho-[N-acetyl-alpha-D-glucosaminyl-(1-&gt;4)]-N-acetyl-alpha-D-muramoyl-L-alanyl-D-glutamyl-meso-2,6-diaminopimeloyl-D-alanyl-D-alanine + UDP + H(+)</text>
        <dbReference type="Rhea" id="RHEA:31227"/>
        <dbReference type="ChEBI" id="CHEBI:15378"/>
        <dbReference type="ChEBI" id="CHEBI:57705"/>
        <dbReference type="ChEBI" id="CHEBI:58223"/>
        <dbReference type="ChEBI" id="CHEBI:61387"/>
        <dbReference type="ChEBI" id="CHEBI:61388"/>
        <dbReference type="EC" id="2.4.1.227"/>
    </reaction>
</comment>
<evidence type="ECO:0000256" key="4">
    <source>
        <dbReference type="ARBA" id="ARBA00022679"/>
    </source>
</evidence>
<dbReference type="Pfam" id="PF03033">
    <property type="entry name" value="Glyco_transf_28"/>
    <property type="match status" value="1"/>
</dbReference>
<feature type="domain" description="Glycosyl transferase family 28 C-terminal" evidence="12">
    <location>
        <begin position="192"/>
        <end position="355"/>
    </location>
</feature>
<protein>
    <recommendedName>
        <fullName evidence="10">UDP-N-acetylglucosamine--N-acetylmuramyl-(pentapeptide) pyrophosphoryl-undecaprenol N-acetylglucosamine transferase</fullName>
        <ecNumber evidence="10">2.4.1.227</ecNumber>
    </recommendedName>
    <alternativeName>
        <fullName evidence="10">Undecaprenyl-PP-MurNAc-pentapeptide-UDPGlcNAc GlcNAc transferase</fullName>
    </alternativeName>
</protein>
<dbReference type="CDD" id="cd03785">
    <property type="entry name" value="GT28_MurG"/>
    <property type="match status" value="1"/>
</dbReference>
<dbReference type="NCBIfam" id="TIGR01133">
    <property type="entry name" value="murG"/>
    <property type="match status" value="1"/>
</dbReference>
<evidence type="ECO:0000256" key="7">
    <source>
        <dbReference type="ARBA" id="ARBA00023136"/>
    </source>
</evidence>
<evidence type="ECO:0000259" key="12">
    <source>
        <dbReference type="Pfam" id="PF04101"/>
    </source>
</evidence>
<evidence type="ECO:0000313" key="13">
    <source>
        <dbReference type="EMBL" id="KGM53840.1"/>
    </source>
</evidence>
<dbReference type="GO" id="GO:0050511">
    <property type="term" value="F:undecaprenyldiphospho-muramoylpentapeptide beta-N-acetylglucosaminyltransferase activity"/>
    <property type="evidence" value="ECO:0007669"/>
    <property type="project" value="UniProtKB-UniRule"/>
</dbReference>
<dbReference type="eggNOG" id="COG0707">
    <property type="taxonomic scope" value="Bacteria"/>
</dbReference>
<comment type="subcellular location">
    <subcellularLocation>
        <location evidence="10">Cell membrane</location>
        <topology evidence="10">Peripheral membrane protein</topology>
        <orientation evidence="10">Cytoplasmic side</orientation>
    </subcellularLocation>
</comment>
<comment type="pathway">
    <text evidence="10">Cell wall biogenesis; peptidoglycan biosynthesis.</text>
</comment>
<dbReference type="InterPro" id="IPR004276">
    <property type="entry name" value="GlycoTrans_28_N"/>
</dbReference>
<comment type="caution">
    <text evidence="10">Lacks conserved residue(s) required for the propagation of feature annotation.</text>
</comment>
<organism evidence="13 14">
    <name type="scientific">Lysobacter daejeonensis GH1-9</name>
    <dbReference type="NCBI Taxonomy" id="1385517"/>
    <lineage>
        <taxon>Bacteria</taxon>
        <taxon>Pseudomonadati</taxon>
        <taxon>Pseudomonadota</taxon>
        <taxon>Gammaproteobacteria</taxon>
        <taxon>Lysobacterales</taxon>
        <taxon>Lysobacteraceae</taxon>
        <taxon>Aerolutibacter</taxon>
    </lineage>
</organism>
<dbReference type="Gene3D" id="3.40.50.2000">
    <property type="entry name" value="Glycogen Phosphorylase B"/>
    <property type="match status" value="2"/>
</dbReference>
<feature type="binding site" evidence="10">
    <location>
        <position position="170"/>
    </location>
    <ligand>
        <name>UDP-N-acetyl-alpha-D-glucosamine</name>
        <dbReference type="ChEBI" id="CHEBI:57705"/>
    </ligand>
</feature>
<dbReference type="RefSeq" id="WP_036138425.1">
    <property type="nucleotide sequence ID" value="NZ_AVPU01000020.1"/>
</dbReference>
<evidence type="ECO:0000256" key="2">
    <source>
        <dbReference type="ARBA" id="ARBA00022618"/>
    </source>
</evidence>
<keyword evidence="14" id="KW-1185">Reference proteome</keyword>
<sequence length="364" mass="38188">MKPAATDTDLHPVMILAGGTGGHIFPGLAVARALRERGQPVLWLGAEGGMETRLVPQHDIAIDTIAVRGVRGKGVTTLLAAPFKLLGTVRAAAQVLRQRQPRAVISFGGYAAGPGGLAARLAGIPLIVHEQNRAPGMTNRVLSRLARHVLTGFPDTFHAVKEEVVGNPVRAEISAVPPPEQRFAGRQGPLRLLVLGGSQGARALNTSVPKAIAALHGTVAFEVRHQCGEKMRADAGQAYADAGVAASVEPFIADMAAAYAWADVVVCRAGALTLAELCAVGVASLLVPFPQAVDDHQTKNAQYLVERGAAQLLPQGEDLAQRLSATLEILSEREDLLRMAKAARALAKPDAADRVADIVLEHTA</sequence>
<dbReference type="GO" id="GO:0008360">
    <property type="term" value="P:regulation of cell shape"/>
    <property type="evidence" value="ECO:0007669"/>
    <property type="project" value="UniProtKB-KW"/>
</dbReference>
<dbReference type="EMBL" id="AVPU01000020">
    <property type="protein sequence ID" value="KGM53840.1"/>
    <property type="molecule type" value="Genomic_DNA"/>
</dbReference>
<comment type="similarity">
    <text evidence="10">Belongs to the glycosyltransferase 28 family. MurG subfamily.</text>
</comment>
<dbReference type="AlphaFoldDB" id="A0A0A0EUG1"/>
<dbReference type="GO" id="GO:0005886">
    <property type="term" value="C:plasma membrane"/>
    <property type="evidence" value="ECO:0007669"/>
    <property type="project" value="UniProtKB-SubCell"/>
</dbReference>